<feature type="compositionally biased region" description="Polar residues" evidence="1">
    <location>
        <begin position="52"/>
        <end position="82"/>
    </location>
</feature>
<evidence type="ECO:0000256" key="1">
    <source>
        <dbReference type="SAM" id="MobiDB-lite"/>
    </source>
</evidence>
<evidence type="ECO:0000313" key="2">
    <source>
        <dbReference type="EMBL" id="PFH47506.1"/>
    </source>
</evidence>
<dbReference type="AlphaFoldDB" id="A0A2A9NIC1"/>
<dbReference type="Proteomes" id="UP000242287">
    <property type="component" value="Unassembled WGS sequence"/>
</dbReference>
<feature type="compositionally biased region" description="Low complexity" evidence="1">
    <location>
        <begin position="284"/>
        <end position="296"/>
    </location>
</feature>
<accession>A0A2A9NIC1</accession>
<name>A0A2A9NIC1_9AGAR</name>
<evidence type="ECO:0000313" key="3">
    <source>
        <dbReference type="Proteomes" id="UP000242287"/>
    </source>
</evidence>
<feature type="compositionally biased region" description="Low complexity" evidence="1">
    <location>
        <begin position="206"/>
        <end position="224"/>
    </location>
</feature>
<feature type="compositionally biased region" description="Low complexity" evidence="1">
    <location>
        <begin position="83"/>
        <end position="108"/>
    </location>
</feature>
<reference evidence="2 3" key="1">
    <citation type="submission" date="2014-02" db="EMBL/GenBank/DDBJ databases">
        <title>Transposable element dynamics among asymbiotic and ectomycorrhizal Amanita fungi.</title>
        <authorList>
            <consortium name="DOE Joint Genome Institute"/>
            <person name="Hess J."/>
            <person name="Skrede I."/>
            <person name="Wolfe B."/>
            <person name="LaButti K."/>
            <person name="Ohm R.A."/>
            <person name="Grigoriev I.V."/>
            <person name="Pringle A."/>
        </authorList>
    </citation>
    <scope>NUCLEOTIDE SEQUENCE [LARGE SCALE GENOMIC DNA]</scope>
    <source>
        <strain evidence="2 3">SKay4041</strain>
    </source>
</reference>
<feature type="compositionally biased region" description="Polar residues" evidence="1">
    <location>
        <begin position="266"/>
        <end position="280"/>
    </location>
</feature>
<protein>
    <submittedName>
        <fullName evidence="2">Uncharacterized protein</fullName>
    </submittedName>
</protein>
<feature type="region of interest" description="Disordered" evidence="1">
    <location>
        <begin position="29"/>
        <end position="315"/>
    </location>
</feature>
<dbReference type="EMBL" id="KZ302108">
    <property type="protein sequence ID" value="PFH47506.1"/>
    <property type="molecule type" value="Genomic_DNA"/>
</dbReference>
<feature type="compositionally biased region" description="Low complexity" evidence="1">
    <location>
        <begin position="35"/>
        <end position="46"/>
    </location>
</feature>
<sequence>MRIFQGASGVTIQQAEFQEVNGNVYNTKTVTHDQNSNSHNTNSNNTHKSHNVYLNSGDFNPGFQQPYTPSPSQGGTPFNHQMSNQYPQHQSQSSSGQSHNFNGSNQGQYGAQPNYNSQVQSPQQDWNQNQQHLPNFQQPQQHTFQQHQQGYQQRDFQQPRQNFQQPQQQGSQQQQQQRRQHNFQQPQQGYPSQFGQQDHASTMSIPQPQQYNSPQPNPPFQQTQGFHSNSPASLTHSSSINSAYGNTPALMSPYQQPNTHYIAPSLSRQSTASTQSNNNPAPSPMSQVASSRSSSSQDEEIPPRQPGFLGFGGNR</sequence>
<keyword evidence="3" id="KW-1185">Reference proteome</keyword>
<feature type="compositionally biased region" description="Polar residues" evidence="1">
    <location>
        <begin position="190"/>
        <end position="205"/>
    </location>
</feature>
<gene>
    <name evidence="2" type="ORF">AMATHDRAFT_6686</name>
</gene>
<organism evidence="2 3">
    <name type="scientific">Amanita thiersii Skay4041</name>
    <dbReference type="NCBI Taxonomy" id="703135"/>
    <lineage>
        <taxon>Eukaryota</taxon>
        <taxon>Fungi</taxon>
        <taxon>Dikarya</taxon>
        <taxon>Basidiomycota</taxon>
        <taxon>Agaricomycotina</taxon>
        <taxon>Agaricomycetes</taxon>
        <taxon>Agaricomycetidae</taxon>
        <taxon>Agaricales</taxon>
        <taxon>Pluteineae</taxon>
        <taxon>Amanitaceae</taxon>
        <taxon>Amanita</taxon>
    </lineage>
</organism>
<feature type="compositionally biased region" description="Polar residues" evidence="1">
    <location>
        <begin position="225"/>
        <end position="245"/>
    </location>
</feature>
<proteinExistence type="predicted"/>
<feature type="compositionally biased region" description="Low complexity" evidence="1">
    <location>
        <begin position="117"/>
        <end position="189"/>
    </location>
</feature>